<dbReference type="AlphaFoldDB" id="A0A8C0U9Z7"/>
<dbReference type="PANTHER" id="PTHR33426:SF45">
    <property type="entry name" value="IMMUNODEFICIENCY LENTIVIRAL MATRIX N-TERMINAL DOMAIN-CONTAINING PROTEIN-RELATED"/>
    <property type="match status" value="1"/>
</dbReference>
<dbReference type="Ensembl" id="ENSCCET00000007648.1">
    <property type="protein sequence ID" value="ENSCCEP00000004630.1"/>
    <property type="gene ID" value="ENSCCEG00000005088.1"/>
</dbReference>
<sequence length="333" mass="35116">MVDDQVSAVTEALPTFPTHIGSHPSVGQLVPDQVGALPEALPTFLTLVGPFPGVDHPVADQTGADAEALPTFPTFVGPCPGVDPLVDSQVGADTEALPTLPTFIGTLPGVDGLVAEQIRGVSEAFPTLPTLVGPFPRVDHLVAEQAGPCEETPPTLQALVGLLPILELLMDHQLRALATSLAAFLAQGGSFLLRAPWAGFGAPPPEGSPRLFLPIGFLCRGAAQNGLFHQVLPQGFVLPGLHPQLLVWGRKDKERMGFASVPEGRGRRSPQCVPGRTASAAGLSCSRGPGWAGRWSRRERERGTDFLLTCLGVLGHLPLPHSLLLLHLAKVWE</sequence>
<protein>
    <submittedName>
        <fullName evidence="1">Uncharacterized protein</fullName>
    </submittedName>
</protein>
<evidence type="ECO:0000313" key="2">
    <source>
        <dbReference type="Proteomes" id="UP000694410"/>
    </source>
</evidence>
<dbReference type="PANTHER" id="PTHR33426">
    <property type="entry name" value="C2H2-TYPE DOMAIN-CONTAINING PROTEIN"/>
    <property type="match status" value="1"/>
</dbReference>
<dbReference type="Proteomes" id="UP000694410">
    <property type="component" value="Unplaced"/>
</dbReference>
<reference evidence="1" key="1">
    <citation type="submission" date="2025-08" db="UniProtKB">
        <authorList>
            <consortium name="Ensembl"/>
        </authorList>
    </citation>
    <scope>IDENTIFICATION</scope>
</reference>
<keyword evidence="2" id="KW-1185">Reference proteome</keyword>
<organism evidence="1 2">
    <name type="scientific">Cyanistes caeruleus</name>
    <name type="common">Eurasian blue tit</name>
    <name type="synonym">Parus caeruleus</name>
    <dbReference type="NCBI Taxonomy" id="156563"/>
    <lineage>
        <taxon>Eukaryota</taxon>
        <taxon>Metazoa</taxon>
        <taxon>Chordata</taxon>
        <taxon>Craniata</taxon>
        <taxon>Vertebrata</taxon>
        <taxon>Euteleostomi</taxon>
        <taxon>Archelosauria</taxon>
        <taxon>Archosauria</taxon>
        <taxon>Dinosauria</taxon>
        <taxon>Saurischia</taxon>
        <taxon>Theropoda</taxon>
        <taxon>Coelurosauria</taxon>
        <taxon>Aves</taxon>
        <taxon>Neognathae</taxon>
        <taxon>Neoaves</taxon>
        <taxon>Telluraves</taxon>
        <taxon>Australaves</taxon>
        <taxon>Passeriformes</taxon>
        <taxon>Paridae</taxon>
        <taxon>Cyanistes</taxon>
    </lineage>
</organism>
<accession>A0A8C0U9Z7</accession>
<evidence type="ECO:0000313" key="1">
    <source>
        <dbReference type="Ensembl" id="ENSCCEP00000004630.1"/>
    </source>
</evidence>
<proteinExistence type="predicted"/>
<reference evidence="1" key="2">
    <citation type="submission" date="2025-09" db="UniProtKB">
        <authorList>
            <consortium name="Ensembl"/>
        </authorList>
    </citation>
    <scope>IDENTIFICATION</scope>
</reference>
<name>A0A8C0U9Z7_CYACU</name>